<keyword evidence="3" id="KW-0808">Transferase</keyword>
<dbReference type="GeneID" id="70911524"/>
<dbReference type="EMBL" id="CP016345">
    <property type="protein sequence ID" value="ANQ13352.1"/>
    <property type="molecule type" value="Genomic_DNA"/>
</dbReference>
<proteinExistence type="inferred from homology"/>
<feature type="transmembrane region" description="Helical" evidence="8">
    <location>
        <begin position="175"/>
        <end position="200"/>
    </location>
</feature>
<organism evidence="9 10">
    <name type="scientific">Vibrio natriegens NBRC 15636 = ATCC 14048 = DSM 759</name>
    <dbReference type="NCBI Taxonomy" id="1219067"/>
    <lineage>
        <taxon>Bacteria</taxon>
        <taxon>Pseudomonadati</taxon>
        <taxon>Pseudomonadota</taxon>
        <taxon>Gammaproteobacteria</taxon>
        <taxon>Vibrionales</taxon>
        <taxon>Vibrionaceae</taxon>
        <taxon>Vibrio</taxon>
    </lineage>
</organism>
<dbReference type="GO" id="GO:0005886">
    <property type="term" value="C:plasma membrane"/>
    <property type="evidence" value="ECO:0007669"/>
    <property type="project" value="UniProtKB-SubCell"/>
</dbReference>
<dbReference type="RefSeq" id="WP_020334333.1">
    <property type="nucleotide sequence ID" value="NZ_ATFJ01000020.1"/>
</dbReference>
<feature type="transmembrane region" description="Helical" evidence="8">
    <location>
        <begin position="365"/>
        <end position="383"/>
    </location>
</feature>
<feature type="transmembrane region" description="Helical" evidence="8">
    <location>
        <begin position="305"/>
        <end position="329"/>
    </location>
</feature>
<evidence type="ECO:0000256" key="5">
    <source>
        <dbReference type="ARBA" id="ARBA00022989"/>
    </source>
</evidence>
<reference evidence="9 10" key="1">
    <citation type="submission" date="2016-07" db="EMBL/GenBank/DDBJ databases">
        <title>Developing Vibrio natriegens as a novel, fast-growing host for biotechnology.</title>
        <authorList>
            <person name="Weinstock M.T."/>
            <person name="Hesek E.D."/>
            <person name="Wilson C.M."/>
            <person name="Gibson D.G."/>
        </authorList>
    </citation>
    <scope>NUCLEOTIDE SEQUENCE [LARGE SCALE GENOMIC DNA]</scope>
    <source>
        <strain evidence="9 10">ATCC 14048</strain>
    </source>
</reference>
<dbReference type="Proteomes" id="UP000092741">
    <property type="component" value="Chromosome 1"/>
</dbReference>
<accession>A0AAN0Y471</accession>
<protein>
    <recommendedName>
        <fullName evidence="11">DUF2029 domain-containing protein</fullName>
    </recommendedName>
</protein>
<evidence type="ECO:0008006" key="11">
    <source>
        <dbReference type="Google" id="ProtNLM"/>
    </source>
</evidence>
<name>A0AAN0Y471_VIBNA</name>
<feature type="transmembrane region" description="Helical" evidence="8">
    <location>
        <begin position="207"/>
        <end position="230"/>
    </location>
</feature>
<keyword evidence="5 8" id="KW-1133">Transmembrane helix</keyword>
<dbReference type="AlphaFoldDB" id="A0AAN0Y471"/>
<evidence type="ECO:0000256" key="1">
    <source>
        <dbReference type="ARBA" id="ARBA00004651"/>
    </source>
</evidence>
<evidence type="ECO:0000256" key="7">
    <source>
        <dbReference type="ARBA" id="ARBA00024033"/>
    </source>
</evidence>
<evidence type="ECO:0000313" key="9">
    <source>
        <dbReference type="EMBL" id="ANQ13352.1"/>
    </source>
</evidence>
<dbReference type="KEGG" id="vna:PN96_01885"/>
<feature type="transmembrane region" description="Helical" evidence="8">
    <location>
        <begin position="275"/>
        <end position="293"/>
    </location>
</feature>
<feature type="transmembrane region" description="Helical" evidence="8">
    <location>
        <begin position="136"/>
        <end position="169"/>
    </location>
</feature>
<dbReference type="InterPro" id="IPR018584">
    <property type="entry name" value="GT87"/>
</dbReference>
<feature type="transmembrane region" description="Helical" evidence="8">
    <location>
        <begin position="108"/>
        <end position="129"/>
    </location>
</feature>
<evidence type="ECO:0000256" key="2">
    <source>
        <dbReference type="ARBA" id="ARBA00022475"/>
    </source>
</evidence>
<evidence type="ECO:0000256" key="4">
    <source>
        <dbReference type="ARBA" id="ARBA00022692"/>
    </source>
</evidence>
<evidence type="ECO:0000256" key="3">
    <source>
        <dbReference type="ARBA" id="ARBA00022679"/>
    </source>
</evidence>
<dbReference type="Pfam" id="PF09594">
    <property type="entry name" value="GT87"/>
    <property type="match status" value="1"/>
</dbReference>
<comment type="similarity">
    <text evidence="7">Belongs to the glycosyltransferase 87 family.</text>
</comment>
<keyword evidence="2" id="KW-1003">Cell membrane</keyword>
<evidence type="ECO:0000256" key="8">
    <source>
        <dbReference type="SAM" id="Phobius"/>
    </source>
</evidence>
<keyword evidence="10" id="KW-1185">Reference proteome</keyword>
<dbReference type="GO" id="GO:0016758">
    <property type="term" value="F:hexosyltransferase activity"/>
    <property type="evidence" value="ECO:0007669"/>
    <property type="project" value="InterPro"/>
</dbReference>
<gene>
    <name evidence="9" type="ORF">BA890_11395</name>
</gene>
<comment type="subcellular location">
    <subcellularLocation>
        <location evidence="1">Cell membrane</location>
        <topology evidence="1">Multi-pass membrane protein</topology>
    </subcellularLocation>
</comment>
<keyword evidence="4 8" id="KW-0812">Transmembrane</keyword>
<evidence type="ECO:0000256" key="6">
    <source>
        <dbReference type="ARBA" id="ARBA00023136"/>
    </source>
</evidence>
<keyword evidence="6 8" id="KW-0472">Membrane</keyword>
<evidence type="ECO:0000313" key="10">
    <source>
        <dbReference type="Proteomes" id="UP000092741"/>
    </source>
</evidence>
<sequence length="398" mass="44995">MFLQAKTSKFILIVGMLVGFLGSFKFVYSDNQDFFKGELSRGQVLGRDFLNWWTVANLAAESKYNDIYNPELLVSHTSNDIKKSGVVFNFAYPPQTLFPVSVLSNFSYIKALILWSFIGVFIFSIPAFIFQKSKLFSLLVVFSPTTFLNLTTGQNGLFTGALLICGLMLLESKPILSGLLFGLLTIKPHLGLLIPIALIAGGYRKAFIWAVISTVSLIIVSVIFFGVGVWDAWFNNSPWDYSKNFIESGVGLAIFMQPSPFVSIRMLFDNINLAWFFQALSSIFTVGCVIYAFKKCKLLELKVSVLIVATYLVTPYIHSYDMTAFSMVIIWQLSRGIQRGFIYGEQTLLMVAWLMPISMMPLGYLGFPVFPLVTLTLLIFLMYKIKDYERFNDDLIFK</sequence>